<comment type="similarity">
    <text evidence="1">Belongs to the DNA polymerase type-B-like family.</text>
</comment>
<evidence type="ECO:0000256" key="5">
    <source>
        <dbReference type="SAM" id="MobiDB-lite"/>
    </source>
</evidence>
<dbReference type="InterPro" id="IPR045862">
    <property type="entry name" value="Trf4-like"/>
</dbReference>
<feature type="compositionally biased region" description="Acidic residues" evidence="5">
    <location>
        <begin position="522"/>
        <end position="542"/>
    </location>
</feature>
<dbReference type="Pfam" id="PF03828">
    <property type="entry name" value="PAP_assoc"/>
    <property type="match status" value="1"/>
</dbReference>
<organism evidence="8 9">
    <name type="scientific">Lentinula lateritia</name>
    <dbReference type="NCBI Taxonomy" id="40482"/>
    <lineage>
        <taxon>Eukaryota</taxon>
        <taxon>Fungi</taxon>
        <taxon>Dikarya</taxon>
        <taxon>Basidiomycota</taxon>
        <taxon>Agaricomycotina</taxon>
        <taxon>Agaricomycetes</taxon>
        <taxon>Agaricomycetidae</taxon>
        <taxon>Agaricales</taxon>
        <taxon>Marasmiineae</taxon>
        <taxon>Omphalotaceae</taxon>
        <taxon>Lentinula</taxon>
    </lineage>
</organism>
<dbReference type="PANTHER" id="PTHR23092">
    <property type="entry name" value="POLY(A) RNA POLYMERASE"/>
    <property type="match status" value="1"/>
</dbReference>
<feature type="region of interest" description="Disordered" evidence="5">
    <location>
        <begin position="411"/>
        <end position="543"/>
    </location>
</feature>
<dbReference type="Gene3D" id="1.10.1410.10">
    <property type="match status" value="1"/>
</dbReference>
<keyword evidence="4" id="KW-0460">Magnesium</keyword>
<evidence type="ECO:0000256" key="1">
    <source>
        <dbReference type="ARBA" id="ARBA00008593"/>
    </source>
</evidence>
<dbReference type="InterPro" id="IPR054708">
    <property type="entry name" value="MTPAP-like_central"/>
</dbReference>
<sequence>MSPNCKNSCMLLTPFTDICRLHKEVEAFTKWISPSPVEDEIRSLLVQQIKSAITSRYLDADVYPFGSYATKLYLPTGDIDLVVMSETMRITDKHVVLRSLAEVIKRNGIASNVSIIAKAKVPIIKFVTTHGHIPVDVSINQRNGTVGAEVVNGFLRDMSTSTKVLQSNLEGSIALRALVMITKMFLSQRSMNEVYTGGLGSYSIVSLVISFLQMHPKIRRGEIDADQSLGVLLIEFFELYGSFFNYENVGISVRDGGTYFNKRQRGWYNDTSNYKGKGGASSLSIEDPIDIANDISSGSYGFAKVRATFAGAHRILTATAYLKAGILSARQSGRTTSLRPDDYYRSEEMSVLAHIIDITQDIINHRRVVQEVYDRRILHKLLNVKPRIIVVTDDPEIKALAMSNGRHTSQILAKAEPGATNENPIDLEDGEIPMVISSEGDRHIGANDDEENDHSNNLHRRRRDDRSSSDSEDDSGKYGINGRQPPKKRMKTGGEMDIHTSVTIYTTDDDEDEDGSGTSSESELDSVAEEEAEYDVDVIDVDEGMRVNTGKDAVVSEPVNMLTKAESKPLSNGGNEKKRSYWLSKGIVSGDVDIAGED</sequence>
<dbReference type="SUPFAM" id="SSF81631">
    <property type="entry name" value="PAP/OAS1 substrate-binding domain"/>
    <property type="match status" value="1"/>
</dbReference>
<feature type="domain" description="Poly(A) RNA polymerase mitochondrial-like central palm" evidence="7">
    <location>
        <begin position="21"/>
        <end position="145"/>
    </location>
</feature>
<gene>
    <name evidence="8" type="ORF">C8R41DRAFT_138867</name>
</gene>
<evidence type="ECO:0000256" key="2">
    <source>
        <dbReference type="ARBA" id="ARBA00012388"/>
    </source>
</evidence>
<evidence type="ECO:0000259" key="7">
    <source>
        <dbReference type="Pfam" id="PF22600"/>
    </source>
</evidence>
<dbReference type="InterPro" id="IPR043519">
    <property type="entry name" value="NT_sf"/>
</dbReference>
<evidence type="ECO:0000313" key="8">
    <source>
        <dbReference type="EMBL" id="KAJ4498546.1"/>
    </source>
</evidence>
<dbReference type="EMBL" id="JANVFT010000015">
    <property type="protein sequence ID" value="KAJ4498546.1"/>
    <property type="molecule type" value="Genomic_DNA"/>
</dbReference>
<comment type="caution">
    <text evidence="8">The sequence shown here is derived from an EMBL/GenBank/DDBJ whole genome shotgun (WGS) entry which is preliminary data.</text>
</comment>
<accession>A0ABQ8VQ76</accession>
<keyword evidence="9" id="KW-1185">Reference proteome</keyword>
<feature type="domain" description="PAP-associated" evidence="6">
    <location>
        <begin position="228"/>
        <end position="293"/>
    </location>
</feature>
<dbReference type="SUPFAM" id="SSF81301">
    <property type="entry name" value="Nucleotidyltransferase"/>
    <property type="match status" value="1"/>
</dbReference>
<evidence type="ECO:0000313" key="9">
    <source>
        <dbReference type="Proteomes" id="UP001150217"/>
    </source>
</evidence>
<proteinExistence type="inferred from homology"/>
<keyword evidence="3" id="KW-0479">Metal-binding</keyword>
<dbReference type="Gene3D" id="3.30.460.10">
    <property type="entry name" value="Beta Polymerase, domain 2"/>
    <property type="match status" value="1"/>
</dbReference>
<dbReference type="Proteomes" id="UP001150217">
    <property type="component" value="Unassembled WGS sequence"/>
</dbReference>
<dbReference type="CDD" id="cd05402">
    <property type="entry name" value="NT_PAP_TUTase"/>
    <property type="match status" value="1"/>
</dbReference>
<reference evidence="8" key="1">
    <citation type="submission" date="2022-08" db="EMBL/GenBank/DDBJ databases">
        <title>A Global Phylogenomic Analysis of the Shiitake Genus Lentinula.</title>
        <authorList>
            <consortium name="DOE Joint Genome Institute"/>
            <person name="Sierra-Patev S."/>
            <person name="Min B."/>
            <person name="Naranjo-Ortiz M."/>
            <person name="Looney B."/>
            <person name="Konkel Z."/>
            <person name="Slot J.C."/>
            <person name="Sakamoto Y."/>
            <person name="Steenwyk J.L."/>
            <person name="Rokas A."/>
            <person name="Carro J."/>
            <person name="Camarero S."/>
            <person name="Ferreira P."/>
            <person name="Molpeceres G."/>
            <person name="Ruiz-Duenas F.J."/>
            <person name="Serrano A."/>
            <person name="Henrissat B."/>
            <person name="Drula E."/>
            <person name="Hughes K.W."/>
            <person name="Mata J.L."/>
            <person name="Ishikawa N.K."/>
            <person name="Vargas-Isla R."/>
            <person name="Ushijima S."/>
            <person name="Smith C.A."/>
            <person name="Ahrendt S."/>
            <person name="Andreopoulos W."/>
            <person name="He G."/>
            <person name="Labutti K."/>
            <person name="Lipzen A."/>
            <person name="Ng V."/>
            <person name="Riley R."/>
            <person name="Sandor L."/>
            <person name="Barry K."/>
            <person name="Martinez A.T."/>
            <person name="Xiao Y."/>
            <person name="Gibbons J.G."/>
            <person name="Terashima K."/>
            <person name="Grigoriev I.V."/>
            <person name="Hibbett D.S."/>
        </authorList>
    </citation>
    <scope>NUCLEOTIDE SEQUENCE</scope>
    <source>
        <strain evidence="8">RHP3577 ss4</strain>
    </source>
</reference>
<evidence type="ECO:0000259" key="6">
    <source>
        <dbReference type="Pfam" id="PF03828"/>
    </source>
</evidence>
<dbReference type="Pfam" id="PF22600">
    <property type="entry name" value="MTPAP-like_central"/>
    <property type="match status" value="1"/>
</dbReference>
<dbReference type="InterPro" id="IPR002058">
    <property type="entry name" value="PAP_assoc"/>
</dbReference>
<dbReference type="PANTHER" id="PTHR23092:SF15">
    <property type="entry name" value="INACTIVE NON-CANONICAL POLY(A) RNA POLYMERASE PROTEIN TRF4-2-RELATED"/>
    <property type="match status" value="1"/>
</dbReference>
<protein>
    <recommendedName>
        <fullName evidence="2">polynucleotide adenylyltransferase</fullName>
        <ecNumber evidence="2">2.7.7.19</ecNumber>
    </recommendedName>
</protein>
<dbReference type="EC" id="2.7.7.19" evidence="2"/>
<evidence type="ECO:0000256" key="4">
    <source>
        <dbReference type="ARBA" id="ARBA00022842"/>
    </source>
</evidence>
<name>A0ABQ8VQ76_9AGAR</name>
<evidence type="ECO:0000256" key="3">
    <source>
        <dbReference type="ARBA" id="ARBA00022723"/>
    </source>
</evidence>